<dbReference type="PANTHER" id="PTHR47331:SF1">
    <property type="entry name" value="GAG-LIKE PROTEIN"/>
    <property type="match status" value="1"/>
</dbReference>
<dbReference type="STRING" id="70415.A0A5S6Q0H7"/>
<organism evidence="2 3">
    <name type="scientific">Trichuris muris</name>
    <name type="common">Mouse whipworm</name>
    <dbReference type="NCBI Taxonomy" id="70415"/>
    <lineage>
        <taxon>Eukaryota</taxon>
        <taxon>Metazoa</taxon>
        <taxon>Ecdysozoa</taxon>
        <taxon>Nematoda</taxon>
        <taxon>Enoplea</taxon>
        <taxon>Dorylaimia</taxon>
        <taxon>Trichinellida</taxon>
        <taxon>Trichuridae</taxon>
        <taxon>Trichuris</taxon>
    </lineage>
</organism>
<accession>A0A5S6Q0H7</accession>
<dbReference type="SUPFAM" id="SSF53098">
    <property type="entry name" value="Ribonuclease H-like"/>
    <property type="match status" value="1"/>
</dbReference>
<proteinExistence type="predicted"/>
<dbReference type="PROSITE" id="PS50994">
    <property type="entry name" value="INTEGRASE"/>
    <property type="match status" value="1"/>
</dbReference>
<dbReference type="InterPro" id="IPR012337">
    <property type="entry name" value="RNaseH-like_sf"/>
</dbReference>
<evidence type="ECO:0000313" key="2">
    <source>
        <dbReference type="Proteomes" id="UP000046395"/>
    </source>
</evidence>
<dbReference type="InterPro" id="IPR040676">
    <property type="entry name" value="DUF5641"/>
</dbReference>
<dbReference type="InterPro" id="IPR001584">
    <property type="entry name" value="Integrase_cat-core"/>
</dbReference>
<dbReference type="Pfam" id="PF17921">
    <property type="entry name" value="Integrase_H2C2"/>
    <property type="match status" value="1"/>
</dbReference>
<dbReference type="InterPro" id="IPR041588">
    <property type="entry name" value="Integrase_H2C2"/>
</dbReference>
<dbReference type="GO" id="GO:0003676">
    <property type="term" value="F:nucleic acid binding"/>
    <property type="evidence" value="ECO:0007669"/>
    <property type="project" value="InterPro"/>
</dbReference>
<dbReference type="Gene3D" id="1.10.340.70">
    <property type="match status" value="1"/>
</dbReference>
<dbReference type="GO" id="GO:0015074">
    <property type="term" value="P:DNA integration"/>
    <property type="evidence" value="ECO:0007669"/>
    <property type="project" value="InterPro"/>
</dbReference>
<evidence type="ECO:0000259" key="1">
    <source>
        <dbReference type="PROSITE" id="PS50994"/>
    </source>
</evidence>
<dbReference type="Gene3D" id="3.30.420.10">
    <property type="entry name" value="Ribonuclease H-like superfamily/Ribonuclease H"/>
    <property type="match status" value="1"/>
</dbReference>
<dbReference type="Pfam" id="PF18701">
    <property type="entry name" value="DUF5641"/>
    <property type="match status" value="1"/>
</dbReference>
<reference evidence="3" key="1">
    <citation type="submission" date="2019-12" db="UniProtKB">
        <authorList>
            <consortium name="WormBaseParasite"/>
        </authorList>
    </citation>
    <scope>IDENTIFICATION</scope>
</reference>
<dbReference type="PANTHER" id="PTHR47331">
    <property type="entry name" value="PHD-TYPE DOMAIN-CONTAINING PROTEIN"/>
    <property type="match status" value="1"/>
</dbReference>
<feature type="domain" description="Integrase catalytic" evidence="1">
    <location>
        <begin position="203"/>
        <end position="389"/>
    </location>
</feature>
<dbReference type="AlphaFoldDB" id="A0A5S6Q0H7"/>
<name>A0A5S6Q0H7_TRIMR</name>
<evidence type="ECO:0000313" key="3">
    <source>
        <dbReference type="WBParaSite" id="TMUE_0000000716.1"/>
    </source>
</evidence>
<protein>
    <submittedName>
        <fullName evidence="3">Integrase catalytic domain-containing protein</fullName>
    </submittedName>
</protein>
<sequence>MWPRNVELSISEDAKSEAFEPVGWVGCLSTTHENSILRLIDITSSFTKLLRIVAYVADEIHSAERICIRVVQRAYFENEIIELQRSCSVDETSKLKDISPFLDEHNLIRVGGRIRHANVSFSFRHPIVLPGESSLAHRIIWQRHVDMMHAGGEWVLSDLRSKYWITGGRRSIRRILRKCLYCRRATASPKQKFMADLPKERLDFQAPAFTNVGIDFFGPFEVSVKRSREKRYGHIFTCMVSRAVHLELTTSLGLSSVIQAIKRFVSRRGRPKVIFSDNGPSFVKTAKCLDRNSDPKSDELSTSLADIRIQWKFSPPHGPHFGGAWERLIGVAKRALRATLRGNCCTDETLATVFAEVEALLNGRPLCYVGDDPSRPEPLTPFMLLTGRVSVNVPMDVTCGTECTLKKHWCHAQRLVNHFWQRWLKDYLPTLQRRSKWTKETPNLQIDDVVVIVDPQLPRGQWPLGRITDVVKGRDGRVRIATVKTRHRSYVRPVSRLAVIESMR</sequence>
<dbReference type="WBParaSite" id="TMUE_0000000716.1">
    <property type="protein sequence ID" value="TMUE_0000000716.1"/>
    <property type="gene ID" value="WBGene00296641"/>
</dbReference>
<dbReference type="InterPro" id="IPR036397">
    <property type="entry name" value="RNaseH_sf"/>
</dbReference>
<dbReference type="Proteomes" id="UP000046395">
    <property type="component" value="Unassembled WGS sequence"/>
</dbReference>
<keyword evidence="2" id="KW-1185">Reference proteome</keyword>